<evidence type="ECO:0000256" key="1">
    <source>
        <dbReference type="SAM" id="SignalP"/>
    </source>
</evidence>
<feature type="chain" id="PRO_5046108202" evidence="1">
    <location>
        <begin position="22"/>
        <end position="230"/>
    </location>
</feature>
<protein>
    <submittedName>
        <fullName evidence="2">Uncharacterized protein</fullName>
    </submittedName>
</protein>
<dbReference type="Proteomes" id="UP001578633">
    <property type="component" value="Chromosome 5"/>
</dbReference>
<keyword evidence="1" id="KW-0732">Signal</keyword>
<dbReference type="GeneID" id="96086552"/>
<dbReference type="PANTHER" id="PTHR40640">
    <property type="entry name" value="ANCHORED GLYCOPROTEIN, PUTATIVE (AFU_ORTHOLOGUE AFUA_8G04860)-RELATED"/>
    <property type="match status" value="1"/>
</dbReference>
<keyword evidence="3" id="KW-1185">Reference proteome</keyword>
<sequence length="230" mass="22552">MASRFIFTSLVSLVAAQKASTTTISVPWIGVASTDAPPVFTDFYASVITAGPTATTLSLACASSLDCGLFPAQTLVVGPSTYNINMGDPSPDSDFTATMDCVIAKSAVCKETAGGSEANFPGSSTTTYDAEMVGTFGVIVTAGADKLNIQAATTTTEAAGSSATSKGAHSMSGSIAESVASTGVAVGSGSVNPTGISGYVVEATGAADANVVVGGRLLTVVAGVIGGLVL</sequence>
<dbReference type="EMBL" id="JBHGVX010000005">
    <property type="protein sequence ID" value="KAL1796006.1"/>
    <property type="molecule type" value="Genomic_DNA"/>
</dbReference>
<evidence type="ECO:0000313" key="2">
    <source>
        <dbReference type="EMBL" id="KAL1796006.1"/>
    </source>
</evidence>
<accession>A0ABR3UHP4</accession>
<reference evidence="2 3" key="1">
    <citation type="submission" date="2024-09" db="EMBL/GenBank/DDBJ databases">
        <title>T2T genomes of carrot and Alternaria dauci and their utility for understanding host-pathogen interaction during carrot leaf blight disease.</title>
        <authorList>
            <person name="Liu W."/>
            <person name="Xu S."/>
            <person name="Ou C."/>
            <person name="Liu X."/>
            <person name="Zhuang F."/>
            <person name="Deng X.W."/>
        </authorList>
    </citation>
    <scope>NUCLEOTIDE SEQUENCE [LARGE SCALE GENOMIC DNA]</scope>
    <source>
        <strain evidence="2 3">A2016</strain>
    </source>
</reference>
<name>A0ABR3UHP4_9PLEO</name>
<feature type="signal peptide" evidence="1">
    <location>
        <begin position="1"/>
        <end position="21"/>
    </location>
</feature>
<comment type="caution">
    <text evidence="2">The sequence shown here is derived from an EMBL/GenBank/DDBJ whole genome shotgun (WGS) entry which is preliminary data.</text>
</comment>
<gene>
    <name evidence="2" type="ORF">ACET3X_006230</name>
</gene>
<proteinExistence type="predicted"/>
<dbReference type="PANTHER" id="PTHR40640:SF1">
    <property type="entry name" value="ANCHORED GLYCOPROTEIN, PUTATIVE (AFU_ORTHOLOGUE AFUA_8G04860)-RELATED"/>
    <property type="match status" value="1"/>
</dbReference>
<dbReference type="RefSeq" id="XP_069306590.1">
    <property type="nucleotide sequence ID" value="XM_069452419.1"/>
</dbReference>
<organism evidence="2 3">
    <name type="scientific">Alternaria dauci</name>
    <dbReference type="NCBI Taxonomy" id="48095"/>
    <lineage>
        <taxon>Eukaryota</taxon>
        <taxon>Fungi</taxon>
        <taxon>Dikarya</taxon>
        <taxon>Ascomycota</taxon>
        <taxon>Pezizomycotina</taxon>
        <taxon>Dothideomycetes</taxon>
        <taxon>Pleosporomycetidae</taxon>
        <taxon>Pleosporales</taxon>
        <taxon>Pleosporineae</taxon>
        <taxon>Pleosporaceae</taxon>
        <taxon>Alternaria</taxon>
        <taxon>Alternaria sect. Porri</taxon>
    </lineage>
</organism>
<evidence type="ECO:0000313" key="3">
    <source>
        <dbReference type="Proteomes" id="UP001578633"/>
    </source>
</evidence>